<dbReference type="GeneID" id="39738450"/>
<evidence type="ECO:0000313" key="2">
    <source>
        <dbReference type="Proteomes" id="UP000220158"/>
    </source>
</evidence>
<dbReference type="AlphaFoldDB" id="A0A1J1HA41"/>
<dbReference type="VEuPathDB" id="PlasmoDB:PRELSG_1402000"/>
<protein>
    <submittedName>
        <fullName evidence="1">Uncharacterized protein</fullName>
    </submittedName>
</protein>
<organism evidence="1 2">
    <name type="scientific">Plasmodium relictum</name>
    <dbReference type="NCBI Taxonomy" id="85471"/>
    <lineage>
        <taxon>Eukaryota</taxon>
        <taxon>Sar</taxon>
        <taxon>Alveolata</taxon>
        <taxon>Apicomplexa</taxon>
        <taxon>Aconoidasida</taxon>
        <taxon>Haemosporida</taxon>
        <taxon>Plasmodiidae</taxon>
        <taxon>Plasmodium</taxon>
        <taxon>Plasmodium (Haemamoeba)</taxon>
    </lineage>
</organism>
<dbReference type="RefSeq" id="XP_028534812.1">
    <property type="nucleotide sequence ID" value="XM_028679061.1"/>
</dbReference>
<sequence length="181" mass="21815">MFIKKISIYKNSIFTMLASGTVGWSLNKLYRKNELNMYGIRNDNNIIIVRQVNIYDNKDNDNKLNIQNESELLNFVENFNNINKKYKGFCETSIFKNSSFSNIKNENNDKSFNTYLIIDKWKTKNDFENSKEEFKKLFLQKNDQYNEKMKDIYFKFEVYNNKYEAASAKNLLQKIFYFIFE</sequence>
<dbReference type="KEGG" id="prel:PRELSG_1402000"/>
<dbReference type="EMBL" id="LN835309">
    <property type="protein sequence ID" value="CRH02291.1"/>
    <property type="molecule type" value="Genomic_DNA"/>
</dbReference>
<accession>A0A1J1HA41</accession>
<gene>
    <name evidence="1" type="ORF">PRELSG_1402000</name>
</gene>
<dbReference type="OrthoDB" id="375359at2759"/>
<evidence type="ECO:0000313" key="1">
    <source>
        <dbReference type="EMBL" id="CRH02291.1"/>
    </source>
</evidence>
<reference evidence="1 2" key="1">
    <citation type="submission" date="2015-04" db="EMBL/GenBank/DDBJ databases">
        <authorList>
            <consortium name="Pathogen Informatics"/>
        </authorList>
    </citation>
    <scope>NUCLEOTIDE SEQUENCE [LARGE SCALE GENOMIC DNA]</scope>
    <source>
        <strain evidence="1 2">SGS1</strain>
    </source>
</reference>
<keyword evidence="2" id="KW-1185">Reference proteome</keyword>
<name>A0A1J1HA41_PLARL</name>
<dbReference type="Proteomes" id="UP000220158">
    <property type="component" value="Chromosome 14"/>
</dbReference>
<proteinExistence type="predicted"/>